<keyword evidence="4" id="KW-0804">Transcription</keyword>
<evidence type="ECO:0000256" key="3">
    <source>
        <dbReference type="ARBA" id="ARBA00023125"/>
    </source>
</evidence>
<reference evidence="6 7" key="1">
    <citation type="submission" date="2023-08" db="EMBL/GenBank/DDBJ databases">
        <title>The draft genome sequence of Paracraurococcus sp. LOR1-02.</title>
        <authorList>
            <person name="Kingkaew E."/>
            <person name="Tanasupawat S."/>
        </authorList>
    </citation>
    <scope>NUCLEOTIDE SEQUENCE [LARGE SCALE GENOMIC DNA]</scope>
    <source>
        <strain evidence="6 7">LOR1-02</strain>
    </source>
</reference>
<dbReference type="InterPro" id="IPR036390">
    <property type="entry name" value="WH_DNA-bd_sf"/>
</dbReference>
<evidence type="ECO:0000313" key="6">
    <source>
        <dbReference type="EMBL" id="MDO9713800.1"/>
    </source>
</evidence>
<dbReference type="RefSeq" id="WP_305108648.1">
    <property type="nucleotide sequence ID" value="NZ_JAUTWS010000122.1"/>
</dbReference>
<keyword evidence="2" id="KW-0805">Transcription regulation</keyword>
<feature type="domain" description="HTH lysR-type" evidence="5">
    <location>
        <begin position="14"/>
        <end position="71"/>
    </location>
</feature>
<evidence type="ECO:0000256" key="4">
    <source>
        <dbReference type="ARBA" id="ARBA00023163"/>
    </source>
</evidence>
<evidence type="ECO:0000313" key="7">
    <source>
        <dbReference type="Proteomes" id="UP001243009"/>
    </source>
</evidence>
<accession>A0ABT9EC58</accession>
<dbReference type="CDD" id="cd08432">
    <property type="entry name" value="PBP2_GcdR_TrpI_HvrB_AmpR_like"/>
    <property type="match status" value="1"/>
</dbReference>
<protein>
    <submittedName>
        <fullName evidence="6">LysR substrate-binding domain-containing protein</fullName>
    </submittedName>
</protein>
<keyword evidence="3" id="KW-0238">DNA-binding</keyword>
<proteinExistence type="inferred from homology"/>
<dbReference type="PANTHER" id="PTHR30537">
    <property type="entry name" value="HTH-TYPE TRANSCRIPTIONAL REGULATOR"/>
    <property type="match status" value="1"/>
</dbReference>
<dbReference type="PANTHER" id="PTHR30537:SF74">
    <property type="entry name" value="HTH-TYPE TRANSCRIPTIONAL REGULATOR TRPI"/>
    <property type="match status" value="1"/>
</dbReference>
<gene>
    <name evidence="6" type="ORF">Q7A36_36155</name>
</gene>
<dbReference type="Pfam" id="PF03466">
    <property type="entry name" value="LysR_substrate"/>
    <property type="match status" value="1"/>
</dbReference>
<dbReference type="PROSITE" id="PS50931">
    <property type="entry name" value="HTH_LYSR"/>
    <property type="match status" value="1"/>
</dbReference>
<dbReference type="InterPro" id="IPR036388">
    <property type="entry name" value="WH-like_DNA-bd_sf"/>
</dbReference>
<dbReference type="PRINTS" id="PR00039">
    <property type="entry name" value="HTHLYSR"/>
</dbReference>
<organism evidence="6 7">
    <name type="scientific">Paracraurococcus lichenis</name>
    <dbReference type="NCBI Taxonomy" id="3064888"/>
    <lineage>
        <taxon>Bacteria</taxon>
        <taxon>Pseudomonadati</taxon>
        <taxon>Pseudomonadota</taxon>
        <taxon>Alphaproteobacteria</taxon>
        <taxon>Acetobacterales</taxon>
        <taxon>Roseomonadaceae</taxon>
        <taxon>Paracraurococcus</taxon>
    </lineage>
</organism>
<evidence type="ECO:0000256" key="1">
    <source>
        <dbReference type="ARBA" id="ARBA00009437"/>
    </source>
</evidence>
<dbReference type="SUPFAM" id="SSF46785">
    <property type="entry name" value="Winged helix' DNA-binding domain"/>
    <property type="match status" value="1"/>
</dbReference>
<dbReference type="Pfam" id="PF00126">
    <property type="entry name" value="HTH_1"/>
    <property type="match status" value="1"/>
</dbReference>
<dbReference type="EMBL" id="JAUTWS010000122">
    <property type="protein sequence ID" value="MDO9713800.1"/>
    <property type="molecule type" value="Genomic_DNA"/>
</dbReference>
<dbReference type="Gene3D" id="3.40.190.10">
    <property type="entry name" value="Periplasmic binding protein-like II"/>
    <property type="match status" value="2"/>
</dbReference>
<dbReference type="SUPFAM" id="SSF53850">
    <property type="entry name" value="Periplasmic binding protein-like II"/>
    <property type="match status" value="1"/>
</dbReference>
<sequence>MPARQPPVPIRPHLPLNALRSFEAAGRRLSFTLAGEELGVSQVAISRQVKVLEQWLGAPLFIRSTREVQLTPEGARLLPQVRQALDMLALAAGQVSRRGRRNVLAIQAYTTFAQRWLIPRLARFHEQHPDIEVRLTASVSPVDFDHQDVDAAVRSGDGGGWPGLEADFLTPITLLPVVSPLVLKRRKGRLPAETLMGLTLLHSLARPNDWETWLRANDAEQVVDSRKGLKFESSALAFEAALQGSGVAMGVEVLVQSYLASGALVSPFGQPVRLPGGYYLVRPRHRPVSVAMRRFRDWILAELDTAAGTDG</sequence>
<dbReference type="InterPro" id="IPR000847">
    <property type="entry name" value="LysR_HTH_N"/>
</dbReference>
<comment type="caution">
    <text evidence="6">The sequence shown here is derived from an EMBL/GenBank/DDBJ whole genome shotgun (WGS) entry which is preliminary data.</text>
</comment>
<evidence type="ECO:0000259" key="5">
    <source>
        <dbReference type="PROSITE" id="PS50931"/>
    </source>
</evidence>
<name>A0ABT9EC58_9PROT</name>
<dbReference type="InterPro" id="IPR005119">
    <property type="entry name" value="LysR_subst-bd"/>
</dbReference>
<dbReference type="InterPro" id="IPR058163">
    <property type="entry name" value="LysR-type_TF_proteobact-type"/>
</dbReference>
<evidence type="ECO:0000256" key="2">
    <source>
        <dbReference type="ARBA" id="ARBA00023015"/>
    </source>
</evidence>
<dbReference type="Proteomes" id="UP001243009">
    <property type="component" value="Unassembled WGS sequence"/>
</dbReference>
<comment type="similarity">
    <text evidence="1">Belongs to the LysR transcriptional regulatory family.</text>
</comment>
<dbReference type="Gene3D" id="1.10.10.10">
    <property type="entry name" value="Winged helix-like DNA-binding domain superfamily/Winged helix DNA-binding domain"/>
    <property type="match status" value="1"/>
</dbReference>
<keyword evidence="7" id="KW-1185">Reference proteome</keyword>